<dbReference type="InterPro" id="IPR034660">
    <property type="entry name" value="DinB/YfiT-like"/>
</dbReference>
<organism evidence="2">
    <name type="scientific">marine metagenome</name>
    <dbReference type="NCBI Taxonomy" id="408172"/>
    <lineage>
        <taxon>unclassified sequences</taxon>
        <taxon>metagenomes</taxon>
        <taxon>ecological metagenomes</taxon>
    </lineage>
</organism>
<sequence>MTAHSVGKVIGIDTTAPEGWAEVFKTGGTPSDDATGQPSKSELLTELERVHDCWKAALPGVDASVLDAEHPDEKMRGYFPTVGAMVAFIMTSHEMDHLGQIAAWRRAAGLGPAQ</sequence>
<dbReference type="Pfam" id="PF12867">
    <property type="entry name" value="DinB_2"/>
    <property type="match status" value="1"/>
</dbReference>
<dbReference type="InterPro" id="IPR024775">
    <property type="entry name" value="DinB-like"/>
</dbReference>
<dbReference type="EMBL" id="UINC01000530">
    <property type="protein sequence ID" value="SUZ56893.1"/>
    <property type="molecule type" value="Genomic_DNA"/>
</dbReference>
<evidence type="ECO:0000313" key="2">
    <source>
        <dbReference type="EMBL" id="SUZ56893.1"/>
    </source>
</evidence>
<evidence type="ECO:0000259" key="1">
    <source>
        <dbReference type="Pfam" id="PF12867"/>
    </source>
</evidence>
<dbReference type="AlphaFoldDB" id="A0A381NTT6"/>
<gene>
    <name evidence="2" type="ORF">METZ01_LOCUS9747</name>
</gene>
<protein>
    <recommendedName>
        <fullName evidence="1">DinB-like domain-containing protein</fullName>
    </recommendedName>
</protein>
<accession>A0A381NTT6</accession>
<name>A0A381NTT6_9ZZZZ</name>
<dbReference type="SUPFAM" id="SSF109854">
    <property type="entry name" value="DinB/YfiT-like putative metalloenzymes"/>
    <property type="match status" value="1"/>
</dbReference>
<reference evidence="2" key="1">
    <citation type="submission" date="2018-05" db="EMBL/GenBank/DDBJ databases">
        <authorList>
            <person name="Lanie J.A."/>
            <person name="Ng W.-L."/>
            <person name="Kazmierczak K.M."/>
            <person name="Andrzejewski T.M."/>
            <person name="Davidsen T.M."/>
            <person name="Wayne K.J."/>
            <person name="Tettelin H."/>
            <person name="Glass J.I."/>
            <person name="Rusch D."/>
            <person name="Podicherti R."/>
            <person name="Tsui H.-C.T."/>
            <person name="Winkler M.E."/>
        </authorList>
    </citation>
    <scope>NUCLEOTIDE SEQUENCE</scope>
</reference>
<proteinExistence type="predicted"/>
<feature type="domain" description="DinB-like" evidence="1">
    <location>
        <begin position="19"/>
        <end position="101"/>
    </location>
</feature>
<dbReference type="Gene3D" id="1.20.120.450">
    <property type="entry name" value="dinb family like domain"/>
    <property type="match status" value="1"/>
</dbReference>